<feature type="transmembrane region" description="Helical" evidence="2">
    <location>
        <begin position="44"/>
        <end position="66"/>
    </location>
</feature>
<protein>
    <recommendedName>
        <fullName evidence="7">Cell wall-active antibiotics response LiaF-like C-terminal domain-containing protein</fullName>
    </recommendedName>
</protein>
<gene>
    <name evidence="5" type="ORF">B7C51_15950</name>
</gene>
<feature type="transmembrane region" description="Helical" evidence="2">
    <location>
        <begin position="72"/>
        <end position="92"/>
    </location>
</feature>
<proteinExistence type="predicted"/>
<dbReference type="EMBL" id="CP020557">
    <property type="protein sequence ID" value="ARF68979.1"/>
    <property type="molecule type" value="Genomic_DNA"/>
</dbReference>
<dbReference type="InterPro" id="IPR024425">
    <property type="entry name" value="LiaF-like_C"/>
</dbReference>
<evidence type="ECO:0000313" key="6">
    <source>
        <dbReference type="Proteomes" id="UP000192727"/>
    </source>
</evidence>
<dbReference type="AlphaFoldDB" id="A0A1V0UUQ6"/>
<dbReference type="InterPro" id="IPR047793">
    <property type="entry name" value="LiaF_C"/>
</dbReference>
<evidence type="ECO:0008006" key="7">
    <source>
        <dbReference type="Google" id="ProtNLM"/>
    </source>
</evidence>
<accession>A0A1V0UUQ6</accession>
<dbReference type="Pfam" id="PF22570">
    <property type="entry name" value="LiaF-TM"/>
    <property type="match status" value="1"/>
</dbReference>
<feature type="region of interest" description="Disordered" evidence="1">
    <location>
        <begin position="150"/>
        <end position="170"/>
    </location>
</feature>
<dbReference type="InterPro" id="IPR054331">
    <property type="entry name" value="LiaF_TM"/>
</dbReference>
<dbReference type="Pfam" id="PF09922">
    <property type="entry name" value="LiaF-like_C"/>
    <property type="match status" value="1"/>
</dbReference>
<sequence length="349" mass="40422">MEEVRMNRHVLRNVIWGLVLIGLGVIFILFLTGTFDFDKDAGDFIAEIFTTYWPVLLIVGGLSGVLSSTKDYGSHIGSMILVAIGSFFLMRNLGMPFAEHIKDIWKFIIPAILIGTGLSFLLNPGRQTTRQNHYEEYKEDYKDYEWQDKNFDHRPPYESSQSDPKEGKEEIKEWKENLKDWKNDWKYQQKNKRKRKLDEEENDYQTKDFPPPDYDPMFASNPRQTENRSGFIGDIRIGGDYWELHPMNISYFIGDTKIDMTKAMIPYGRTDIHISAFIGDVKIFLPNDIDLEVKVKASSVIGDMKIMDRREDGLLRSMNYQTPFYGDGLKQLVIHVSLFIGDVSVKKVG</sequence>
<keyword evidence="2" id="KW-0472">Membrane</keyword>
<evidence type="ECO:0000256" key="1">
    <source>
        <dbReference type="SAM" id="MobiDB-lite"/>
    </source>
</evidence>
<feature type="domain" description="Cell wall-active antibiotics response LiaF-like C-terminal" evidence="3">
    <location>
        <begin position="231"/>
        <end position="345"/>
    </location>
</feature>
<evidence type="ECO:0000256" key="2">
    <source>
        <dbReference type="SAM" id="Phobius"/>
    </source>
</evidence>
<feature type="region of interest" description="Disordered" evidence="1">
    <location>
        <begin position="192"/>
        <end position="225"/>
    </location>
</feature>
<feature type="domain" description="LiaF transmembrane" evidence="4">
    <location>
        <begin position="15"/>
        <end position="127"/>
    </location>
</feature>
<name>A0A1V0UUQ6_9BACL</name>
<feature type="transmembrane region" description="Helical" evidence="2">
    <location>
        <begin position="14"/>
        <end position="32"/>
    </location>
</feature>
<dbReference type="Proteomes" id="UP000192727">
    <property type="component" value="Chromosome"/>
</dbReference>
<keyword evidence="2" id="KW-0812">Transmembrane</keyword>
<evidence type="ECO:0000259" key="4">
    <source>
        <dbReference type="Pfam" id="PF22570"/>
    </source>
</evidence>
<organism evidence="5 6">
    <name type="scientific">Paenibacillus larvae subsp. pulvifaciens</name>
    <dbReference type="NCBI Taxonomy" id="1477"/>
    <lineage>
        <taxon>Bacteria</taxon>
        <taxon>Bacillati</taxon>
        <taxon>Bacillota</taxon>
        <taxon>Bacilli</taxon>
        <taxon>Bacillales</taxon>
        <taxon>Paenibacillaceae</taxon>
        <taxon>Paenibacillus</taxon>
    </lineage>
</organism>
<dbReference type="NCBIfam" id="NF040535">
    <property type="entry name" value="LiaF_C_term"/>
    <property type="match status" value="1"/>
</dbReference>
<keyword evidence="2" id="KW-1133">Transmembrane helix</keyword>
<feature type="transmembrane region" description="Helical" evidence="2">
    <location>
        <begin position="104"/>
        <end position="122"/>
    </location>
</feature>
<reference evidence="5 6" key="1">
    <citation type="submission" date="2017-03" db="EMBL/GenBank/DDBJ databases">
        <title>Paenibacillus larvae genome sequencing.</title>
        <authorList>
            <person name="Dingman D.W."/>
        </authorList>
    </citation>
    <scope>NUCLEOTIDE SEQUENCE [LARGE SCALE GENOMIC DNA]</scope>
    <source>
        <strain evidence="5 6">SAG 10367</strain>
    </source>
</reference>
<evidence type="ECO:0000313" key="5">
    <source>
        <dbReference type="EMBL" id="ARF68979.1"/>
    </source>
</evidence>
<evidence type="ECO:0000259" key="3">
    <source>
        <dbReference type="Pfam" id="PF09922"/>
    </source>
</evidence>